<feature type="region of interest" description="Disordered" evidence="1">
    <location>
        <begin position="38"/>
        <end position="68"/>
    </location>
</feature>
<protein>
    <submittedName>
        <fullName evidence="2">Uncharacterized protein</fullName>
    </submittedName>
</protein>
<organism evidence="2">
    <name type="scientific">Cryptomonas curvata</name>
    <dbReference type="NCBI Taxonomy" id="233186"/>
    <lineage>
        <taxon>Eukaryota</taxon>
        <taxon>Cryptophyceae</taxon>
        <taxon>Cryptomonadales</taxon>
        <taxon>Cryptomonadaceae</taxon>
        <taxon>Cryptomonas</taxon>
    </lineage>
</organism>
<feature type="compositionally biased region" description="Basic and acidic residues" evidence="1">
    <location>
        <begin position="1"/>
        <end position="11"/>
    </location>
</feature>
<proteinExistence type="predicted"/>
<evidence type="ECO:0000313" key="2">
    <source>
        <dbReference type="EMBL" id="CAD8644797.1"/>
    </source>
</evidence>
<sequence>MKSSNRPEHSEAFQAKEGIPRVTARHAAMPISVATPLDVVLENSGGDVPPDEEEGKPRHSEDGAGSPADGLYLRQITIFDTASGTCLYERNFLDSAAGVDRPKPLSPGIGSFVSVLYQFAREVDYGAISRVIYEAGWDAGPHPTASSGSEMVTECRDGVIIAIFHGGASHRRVQSLAQAALDEFLAGFKAREPLSRPRPAEFDGVIDRLVQKPA</sequence>
<evidence type="ECO:0000256" key="1">
    <source>
        <dbReference type="SAM" id="MobiDB-lite"/>
    </source>
</evidence>
<name>A0A7S0QR62_9CRYP</name>
<accession>A0A7S0QR62</accession>
<reference evidence="2" key="1">
    <citation type="submission" date="2021-01" db="EMBL/GenBank/DDBJ databases">
        <authorList>
            <person name="Corre E."/>
            <person name="Pelletier E."/>
            <person name="Niang G."/>
            <person name="Scheremetjew M."/>
            <person name="Finn R."/>
            <person name="Kale V."/>
            <person name="Holt S."/>
            <person name="Cochrane G."/>
            <person name="Meng A."/>
            <person name="Brown T."/>
            <person name="Cohen L."/>
        </authorList>
    </citation>
    <scope>NUCLEOTIDE SEQUENCE</scope>
    <source>
        <strain evidence="2">CCAP979/52</strain>
    </source>
</reference>
<dbReference type="EMBL" id="HBEZ01040851">
    <property type="protein sequence ID" value="CAD8644797.1"/>
    <property type="molecule type" value="Transcribed_RNA"/>
</dbReference>
<dbReference type="AlphaFoldDB" id="A0A7S0QR62"/>
<feature type="region of interest" description="Disordered" evidence="1">
    <location>
        <begin position="1"/>
        <end position="21"/>
    </location>
</feature>
<gene>
    <name evidence="2" type="ORF">CCUR1050_LOCUS22482</name>
</gene>